<name>A0A430KUE5_9GAMM</name>
<dbReference type="PANTHER" id="PTHR40572:SF1">
    <property type="entry name" value="PROTEIN BAX"/>
    <property type="match status" value="1"/>
</dbReference>
<dbReference type="Pfam" id="PF01832">
    <property type="entry name" value="Glucosaminidase"/>
    <property type="match status" value="1"/>
</dbReference>
<dbReference type="PANTHER" id="PTHR40572">
    <property type="entry name" value="PROTEIN BAX"/>
    <property type="match status" value="1"/>
</dbReference>
<reference evidence="3 4" key="1">
    <citation type="submission" date="2018-11" db="EMBL/GenBank/DDBJ databases">
        <title>The draft genome sequence of Amphritea opalescens ANRC-JH13T.</title>
        <authorList>
            <person name="Fang Z."/>
            <person name="Zhang Y."/>
            <person name="Han X."/>
        </authorList>
    </citation>
    <scope>NUCLEOTIDE SEQUENCE [LARGE SCALE GENOMIC DNA]</scope>
    <source>
        <strain evidence="3 4">ANRC-JH13</strain>
    </source>
</reference>
<evidence type="ECO:0000256" key="1">
    <source>
        <dbReference type="SAM" id="Phobius"/>
    </source>
</evidence>
<dbReference type="OrthoDB" id="9788155at2"/>
<dbReference type="InterPro" id="IPR053195">
    <property type="entry name" value="Bax-like"/>
</dbReference>
<dbReference type="AlphaFoldDB" id="A0A430KUE5"/>
<dbReference type="SMART" id="SM00047">
    <property type="entry name" value="LYZ2"/>
    <property type="match status" value="1"/>
</dbReference>
<evidence type="ECO:0000313" key="4">
    <source>
        <dbReference type="Proteomes" id="UP000283087"/>
    </source>
</evidence>
<dbReference type="InterPro" id="IPR002901">
    <property type="entry name" value="MGlyc_endo_b_GlcNAc-like_dom"/>
</dbReference>
<keyword evidence="4" id="KW-1185">Reference proteome</keyword>
<gene>
    <name evidence="3" type="ORF">EH243_04975</name>
</gene>
<keyword evidence="1" id="KW-0812">Transmembrane</keyword>
<dbReference type="Gene3D" id="1.10.530.10">
    <property type="match status" value="1"/>
</dbReference>
<dbReference type="RefSeq" id="WP_126157538.1">
    <property type="nucleotide sequence ID" value="NZ_RQXW01000003.1"/>
</dbReference>
<proteinExistence type="predicted"/>
<evidence type="ECO:0000259" key="2">
    <source>
        <dbReference type="SMART" id="SM00047"/>
    </source>
</evidence>
<feature type="domain" description="Mannosyl-glycoprotein endo-beta-N-acetylglucosamidase-like" evidence="2">
    <location>
        <begin position="118"/>
        <end position="266"/>
    </location>
</feature>
<comment type="caution">
    <text evidence="3">The sequence shown here is derived from an EMBL/GenBank/DDBJ whole genome shotgun (WGS) entry which is preliminary data.</text>
</comment>
<sequence>MRQTERNPLQTLLLFIVALAFGFGTLIQIADQSKPDQQLDIHYQSLTTAADIIPLTNPTRAIAYTSVVSLDTLPVADKKQRFIALLLPAILISKQKHQQQRLKLDKILASKKPTSPEQTWLNQQMALYEVTTPSQLKQRMINLPNSLILAQAALETGWGSSRFFVQANNVFGIWSFDPNEKRMMASQQREGRKIYVKRYDSLLGAIDDYFLTLGRGSAYKELRQAARKTQNSQQLIRHLHRYSELGEDYIQRLATLIRHNNLKQYDQYHLQNKA</sequence>
<accession>A0A430KUE5</accession>
<dbReference type="EMBL" id="RQXW01000003">
    <property type="protein sequence ID" value="RTE66953.1"/>
    <property type="molecule type" value="Genomic_DNA"/>
</dbReference>
<keyword evidence="1" id="KW-1133">Transmembrane helix</keyword>
<feature type="transmembrane region" description="Helical" evidence="1">
    <location>
        <begin position="12"/>
        <end position="30"/>
    </location>
</feature>
<dbReference type="GO" id="GO:0004040">
    <property type="term" value="F:amidase activity"/>
    <property type="evidence" value="ECO:0007669"/>
    <property type="project" value="InterPro"/>
</dbReference>
<keyword evidence="1" id="KW-0472">Membrane</keyword>
<organism evidence="3 4">
    <name type="scientific">Amphritea opalescens</name>
    <dbReference type="NCBI Taxonomy" id="2490544"/>
    <lineage>
        <taxon>Bacteria</taxon>
        <taxon>Pseudomonadati</taxon>
        <taxon>Pseudomonadota</taxon>
        <taxon>Gammaproteobacteria</taxon>
        <taxon>Oceanospirillales</taxon>
        <taxon>Oceanospirillaceae</taxon>
        <taxon>Amphritea</taxon>
    </lineage>
</organism>
<dbReference type="Proteomes" id="UP000283087">
    <property type="component" value="Unassembled WGS sequence"/>
</dbReference>
<evidence type="ECO:0000313" key="3">
    <source>
        <dbReference type="EMBL" id="RTE66953.1"/>
    </source>
</evidence>
<protein>
    <recommendedName>
        <fullName evidence="2">Mannosyl-glycoprotein endo-beta-N-acetylglucosamidase-like domain-containing protein</fullName>
    </recommendedName>
</protein>